<feature type="region of interest" description="Disordered" evidence="1">
    <location>
        <begin position="47"/>
        <end position="92"/>
    </location>
</feature>
<feature type="compositionally biased region" description="Low complexity" evidence="1">
    <location>
        <begin position="47"/>
        <end position="70"/>
    </location>
</feature>
<dbReference type="Proteomes" id="UP000823388">
    <property type="component" value="Chromosome 2K"/>
</dbReference>
<sequence>MASPSRPVRRRLEATESQLSLLALSDDLLEEISLRVGSPADLARASTACAASSPTPPSSAATAPSTRRSSWAYSTSSTDPIPRSVLTTTSELSRRPTPMLLSLKLFTAPPTSLSATSLLSDGSSGISATSATAAYSLPIMKNISAFPTWPCAIPCPGNTCFCLPLLTAYSPPSNSSQNIHISKNSRPPLCLLVLGTRRRRHSK</sequence>
<gene>
    <name evidence="2" type="ORF">PVAP13_2KG478205</name>
</gene>
<dbReference type="EMBL" id="CM029039">
    <property type="protein sequence ID" value="KAG2645966.1"/>
    <property type="molecule type" value="Genomic_DNA"/>
</dbReference>
<feature type="compositionally biased region" description="Polar residues" evidence="1">
    <location>
        <begin position="71"/>
        <end position="91"/>
    </location>
</feature>
<evidence type="ECO:0000313" key="3">
    <source>
        <dbReference type="Proteomes" id="UP000823388"/>
    </source>
</evidence>
<evidence type="ECO:0000256" key="1">
    <source>
        <dbReference type="SAM" id="MobiDB-lite"/>
    </source>
</evidence>
<keyword evidence="3" id="KW-1185">Reference proteome</keyword>
<dbReference type="AlphaFoldDB" id="A0A8T0WJL1"/>
<accession>A0A8T0WJL1</accession>
<evidence type="ECO:0000313" key="2">
    <source>
        <dbReference type="EMBL" id="KAG2645966.1"/>
    </source>
</evidence>
<proteinExistence type="predicted"/>
<protein>
    <submittedName>
        <fullName evidence="2">Uncharacterized protein</fullName>
    </submittedName>
</protein>
<reference evidence="2" key="1">
    <citation type="submission" date="2020-05" db="EMBL/GenBank/DDBJ databases">
        <title>WGS assembly of Panicum virgatum.</title>
        <authorList>
            <person name="Lovell J.T."/>
            <person name="Jenkins J."/>
            <person name="Shu S."/>
            <person name="Juenger T.E."/>
            <person name="Schmutz J."/>
        </authorList>
    </citation>
    <scope>NUCLEOTIDE SEQUENCE</scope>
    <source>
        <strain evidence="2">AP13</strain>
    </source>
</reference>
<comment type="caution">
    <text evidence="2">The sequence shown here is derived from an EMBL/GenBank/DDBJ whole genome shotgun (WGS) entry which is preliminary data.</text>
</comment>
<name>A0A8T0WJL1_PANVG</name>
<organism evidence="2 3">
    <name type="scientific">Panicum virgatum</name>
    <name type="common">Blackwell switchgrass</name>
    <dbReference type="NCBI Taxonomy" id="38727"/>
    <lineage>
        <taxon>Eukaryota</taxon>
        <taxon>Viridiplantae</taxon>
        <taxon>Streptophyta</taxon>
        <taxon>Embryophyta</taxon>
        <taxon>Tracheophyta</taxon>
        <taxon>Spermatophyta</taxon>
        <taxon>Magnoliopsida</taxon>
        <taxon>Liliopsida</taxon>
        <taxon>Poales</taxon>
        <taxon>Poaceae</taxon>
        <taxon>PACMAD clade</taxon>
        <taxon>Panicoideae</taxon>
        <taxon>Panicodae</taxon>
        <taxon>Paniceae</taxon>
        <taxon>Panicinae</taxon>
        <taxon>Panicum</taxon>
        <taxon>Panicum sect. Hiantes</taxon>
    </lineage>
</organism>